<reference evidence="8" key="1">
    <citation type="submission" date="2020-02" db="EMBL/GenBank/DDBJ databases">
        <authorList>
            <person name="Scholz U."/>
            <person name="Mascher M."/>
            <person name="Fiebig A."/>
        </authorList>
    </citation>
    <scope>NUCLEOTIDE SEQUENCE</scope>
</reference>
<organism evidence="8 9">
    <name type="scientific">Spirodela intermedia</name>
    <name type="common">Intermediate duckweed</name>
    <dbReference type="NCBI Taxonomy" id="51605"/>
    <lineage>
        <taxon>Eukaryota</taxon>
        <taxon>Viridiplantae</taxon>
        <taxon>Streptophyta</taxon>
        <taxon>Embryophyta</taxon>
        <taxon>Tracheophyta</taxon>
        <taxon>Spermatophyta</taxon>
        <taxon>Magnoliopsida</taxon>
        <taxon>Liliopsida</taxon>
        <taxon>Araceae</taxon>
        <taxon>Lemnoideae</taxon>
        <taxon>Spirodela</taxon>
    </lineage>
</organism>
<dbReference type="GO" id="GO:0006508">
    <property type="term" value="P:proteolysis"/>
    <property type="evidence" value="ECO:0007669"/>
    <property type="project" value="UniProtKB-KW"/>
</dbReference>
<dbReference type="AlphaFoldDB" id="A0A7I8KQ35"/>
<evidence type="ECO:0000259" key="7">
    <source>
        <dbReference type="PROSITE" id="PS50600"/>
    </source>
</evidence>
<feature type="compositionally biased region" description="Pro residues" evidence="6">
    <location>
        <begin position="57"/>
        <end position="67"/>
    </location>
</feature>
<feature type="region of interest" description="Disordered" evidence="6">
    <location>
        <begin position="141"/>
        <end position="164"/>
    </location>
</feature>
<dbReference type="InterPro" id="IPR003653">
    <property type="entry name" value="Peptidase_C48_C"/>
</dbReference>
<keyword evidence="3" id="KW-0833">Ubl conjugation pathway</keyword>
<evidence type="ECO:0000256" key="6">
    <source>
        <dbReference type="SAM" id="MobiDB-lite"/>
    </source>
</evidence>
<dbReference type="GO" id="GO:0005634">
    <property type="term" value="C:nucleus"/>
    <property type="evidence" value="ECO:0007669"/>
    <property type="project" value="TreeGrafter"/>
</dbReference>
<keyword evidence="4" id="KW-0378">Hydrolase</keyword>
<evidence type="ECO:0000313" key="9">
    <source>
        <dbReference type="Proteomes" id="UP000663760"/>
    </source>
</evidence>
<dbReference type="GO" id="GO:0016929">
    <property type="term" value="F:deSUMOylase activity"/>
    <property type="evidence" value="ECO:0007669"/>
    <property type="project" value="TreeGrafter"/>
</dbReference>
<keyword evidence="9" id="KW-1185">Reference proteome</keyword>
<evidence type="ECO:0000256" key="1">
    <source>
        <dbReference type="ARBA" id="ARBA00005234"/>
    </source>
</evidence>
<dbReference type="FunFam" id="3.40.395.10:FF:000005">
    <property type="entry name" value="Ubiquitin-like-specific protease ESD4"/>
    <property type="match status" value="1"/>
</dbReference>
<evidence type="ECO:0000256" key="5">
    <source>
        <dbReference type="ARBA" id="ARBA00022807"/>
    </source>
</evidence>
<dbReference type="PANTHER" id="PTHR12606:SF1">
    <property type="entry name" value="UBIQUITIN-LIKE-SPECIFIC PROTEASE 1A"/>
    <property type="match status" value="1"/>
</dbReference>
<dbReference type="InterPro" id="IPR038765">
    <property type="entry name" value="Papain-like_cys_pep_sf"/>
</dbReference>
<name>A0A7I8KQ35_SPIIN</name>
<dbReference type="Pfam" id="PF02902">
    <property type="entry name" value="Peptidase_C48"/>
    <property type="match status" value="1"/>
</dbReference>
<dbReference type="OrthoDB" id="1939479at2759"/>
<comment type="similarity">
    <text evidence="1">Belongs to the peptidase C48 family.</text>
</comment>
<accession>A0A7I8KQ35</accession>
<dbReference type="SUPFAM" id="SSF54001">
    <property type="entry name" value="Cysteine proteinases"/>
    <property type="match status" value="1"/>
</dbReference>
<feature type="region of interest" description="Disordered" evidence="6">
    <location>
        <begin position="56"/>
        <end position="92"/>
    </location>
</feature>
<dbReference type="PROSITE" id="PS50600">
    <property type="entry name" value="ULP_PROTEASE"/>
    <property type="match status" value="1"/>
</dbReference>
<evidence type="ECO:0000256" key="4">
    <source>
        <dbReference type="ARBA" id="ARBA00022801"/>
    </source>
</evidence>
<evidence type="ECO:0000256" key="3">
    <source>
        <dbReference type="ARBA" id="ARBA00022786"/>
    </source>
</evidence>
<dbReference type="PANTHER" id="PTHR12606">
    <property type="entry name" value="SENTRIN/SUMO-SPECIFIC PROTEASE"/>
    <property type="match status" value="1"/>
</dbReference>
<feature type="region of interest" description="Disordered" evidence="6">
    <location>
        <begin position="186"/>
        <end position="213"/>
    </location>
</feature>
<gene>
    <name evidence="8" type="ORF">SI8410_07010577</name>
</gene>
<feature type="domain" description="Ubiquitin-like protease family profile" evidence="7">
    <location>
        <begin position="349"/>
        <end position="521"/>
    </location>
</feature>
<dbReference type="EMBL" id="LR746270">
    <property type="protein sequence ID" value="CAA7399907.1"/>
    <property type="molecule type" value="Genomic_DNA"/>
</dbReference>
<dbReference type="GO" id="GO:0016926">
    <property type="term" value="P:protein desumoylation"/>
    <property type="evidence" value="ECO:0007669"/>
    <property type="project" value="UniProtKB-ARBA"/>
</dbReference>
<feature type="compositionally biased region" description="Basic and acidic residues" evidence="6">
    <location>
        <begin position="186"/>
        <end position="201"/>
    </location>
</feature>
<keyword evidence="2" id="KW-0645">Protease</keyword>
<dbReference type="Proteomes" id="UP000663760">
    <property type="component" value="Chromosome 7"/>
</dbReference>
<evidence type="ECO:0000256" key="2">
    <source>
        <dbReference type="ARBA" id="ARBA00022670"/>
    </source>
</evidence>
<sequence>MGALTDNRKRCLVDLCVPLSSSASLGQLQSEGSPDVTQLKRRRVVDPFELAECRTPLLPPLPAPSLPPQQQAPVQSSSRSFPDPCPLRRPVHGPQRIITAFGRLSLADSEARVPLVMADRKERDAGMGKVGAVWWSVKRPSPETSLRSRGKGEASVAPGRDRRLDDEGLDELNFEDYKRLVESTRLDRSVEDHGKKSHETSSLKTTQPQSVSSAVHDVMILTEEEDASPYQHISNRRVEEAERSGKIDPFPWQTESVKARTTPVYKDLLLRARKRDSKLSSLEFEVMLTEKRISEFSIVSKVKPEEDLLGPFTPLTDEEEEEVSLALRDCDKFHLRKHEILVLHEGSNIEITRDVIQCLRHGAWLNDEVINLYFELLKEREKREPKKFLKCHFFNTFFYKKLTGGRGSYEFKAVRRWTTQRKLGYGLIECDKIFVPIHKEIHWCLAVIDVKNEKLLYLDSLGGWDRNALGVLARYLVDEVKDKSNRAIDVTSWKQEPVGGLPLQKNGWDCGMFMLKYADFISRGLGLCFQQDNMTYFRKRTAKEILRLRAE</sequence>
<keyword evidence="5" id="KW-0788">Thiol protease</keyword>
<protein>
    <recommendedName>
        <fullName evidence="7">Ubiquitin-like protease family profile domain-containing protein</fullName>
    </recommendedName>
</protein>
<feature type="compositionally biased region" description="Low complexity" evidence="6">
    <location>
        <begin position="68"/>
        <end position="78"/>
    </location>
</feature>
<dbReference type="Gene3D" id="3.40.395.10">
    <property type="entry name" value="Adenoviral Proteinase, Chain A"/>
    <property type="match status" value="1"/>
</dbReference>
<feature type="compositionally biased region" description="Polar residues" evidence="6">
    <location>
        <begin position="202"/>
        <end position="213"/>
    </location>
</feature>
<evidence type="ECO:0000313" key="8">
    <source>
        <dbReference type="EMBL" id="CAA7399907.1"/>
    </source>
</evidence>
<proteinExistence type="inferred from homology"/>